<feature type="domain" description="NADH dehydrogenase subunit 5 C-terminal" evidence="19">
    <location>
        <begin position="419"/>
        <end position="596"/>
    </location>
</feature>
<evidence type="ECO:0000256" key="9">
    <source>
        <dbReference type="ARBA" id="ARBA00022982"/>
    </source>
</evidence>
<evidence type="ECO:0000256" key="2">
    <source>
        <dbReference type="ARBA" id="ARBA00012944"/>
    </source>
</evidence>
<feature type="transmembrane region" description="Helical" evidence="16">
    <location>
        <begin position="148"/>
        <end position="172"/>
    </location>
</feature>
<keyword evidence="7" id="KW-0999">Mitochondrion inner membrane</keyword>
<dbReference type="AlphaFoldDB" id="A0A891GTJ3"/>
<feature type="transmembrane region" description="Helical" evidence="16">
    <location>
        <begin position="482"/>
        <end position="501"/>
    </location>
</feature>
<keyword evidence="12 16" id="KW-0830">Ubiquinone</keyword>
<evidence type="ECO:0000256" key="13">
    <source>
        <dbReference type="ARBA" id="ARBA00023128"/>
    </source>
</evidence>
<evidence type="ECO:0000259" key="17">
    <source>
        <dbReference type="Pfam" id="PF00361"/>
    </source>
</evidence>
<dbReference type="GO" id="GO:0015990">
    <property type="term" value="P:electron transport coupled proton transport"/>
    <property type="evidence" value="ECO:0007669"/>
    <property type="project" value="TreeGrafter"/>
</dbReference>
<sequence>MLMCCMAPLANSVLTLILIGVTLLCSQKKFFHLMTLNTVKVAFFLSLFPLYAFLTDDNANVSATTTWFSLEVFSFSFTTQFDLYALLFLPVAFLVTWSILEFSTWYMQHDPSIDMFFKYLLIFLLAMIVLVCSGNLCLLFIGWEGVGIMSFLLIGWYHARANAATSALQAVLYNRGGDIGFLLAFCWLLMNLLSLDLPVILSLPPHFLVLLGFITAAASKSAQFGFHPWLASAMEGPTPVSALLHSSTMVVAGIFLLIRVHPLLSSSPWALTTCLCLGAMSTFYAATYALVQNDIKKIIAYSTSSQLGLMMVAIGLNLPYLAFFHMCTHAFFKAMLFLCSGLIIHSLNDEQDIRNMGGLQIALPTTTTCLSIGSFALMGTPFLAGFYSKDAIIEAASTSYLNFAALLLTLAATAFTAVYSMRLINFASMMEPRMNPVLTCNEDDPRILNPLSRLAYGSILAGFLIYKTTLPNHPHIHTMPMYMKLTALIVTILAFTIAYELTKTFWTVTPKSAASEEFDPSFHNPLLHRPITVVTLNTAGQIAAHALEEIIYKKLGPSYSERFHWVPIKVVRVTQTARIKTYLSAFFITVVFTLLVSMII</sequence>
<organism evidence="20">
    <name type="scientific">Rana omeimontis</name>
    <name type="common">Omei wood frog</name>
    <dbReference type="NCBI Taxonomy" id="120507"/>
    <lineage>
        <taxon>Eukaryota</taxon>
        <taxon>Metazoa</taxon>
        <taxon>Chordata</taxon>
        <taxon>Craniata</taxon>
        <taxon>Vertebrata</taxon>
        <taxon>Euteleostomi</taxon>
        <taxon>Amphibia</taxon>
        <taxon>Batrachia</taxon>
        <taxon>Anura</taxon>
        <taxon>Neobatrachia</taxon>
        <taxon>Ranoidea</taxon>
        <taxon>Ranidae</taxon>
        <taxon>Rana</taxon>
        <taxon>Rana</taxon>
    </lineage>
</organism>
<keyword evidence="13 16" id="KW-0496">Mitochondrion</keyword>
<keyword evidence="6 16" id="KW-0812">Transmembrane</keyword>
<comment type="subcellular location">
    <subcellularLocation>
        <location evidence="1">Mitochondrion inner membrane</location>
        <topology evidence="1">Multi-pass membrane protein</topology>
    </subcellularLocation>
</comment>
<evidence type="ECO:0000256" key="16">
    <source>
        <dbReference type="RuleBase" id="RU003404"/>
    </source>
</evidence>
<dbReference type="InterPro" id="IPR001516">
    <property type="entry name" value="Proton_antipo_N"/>
</dbReference>
<reference evidence="20" key="1">
    <citation type="submission" date="2019-02" db="EMBL/GenBank/DDBJ databases">
        <authorList>
            <person name="Jiang L. Sr."/>
        </authorList>
    </citation>
    <scope>NUCLEOTIDE SEQUENCE</scope>
</reference>
<evidence type="ECO:0000256" key="3">
    <source>
        <dbReference type="ARBA" id="ARBA00021096"/>
    </source>
</evidence>
<feature type="transmembrane region" description="Helical" evidence="16">
    <location>
        <begin position="298"/>
        <end position="316"/>
    </location>
</feature>
<feature type="domain" description="NADH:quinone oxidoreductase/Mrp antiporter transmembrane" evidence="17">
    <location>
        <begin position="133"/>
        <end position="409"/>
    </location>
</feature>
<feature type="transmembrane region" description="Helical" evidence="16">
    <location>
        <begin position="83"/>
        <end position="107"/>
    </location>
</feature>
<keyword evidence="8" id="KW-1278">Translocase</keyword>
<keyword evidence="5" id="KW-0679">Respiratory chain</keyword>
<evidence type="ECO:0000256" key="12">
    <source>
        <dbReference type="ARBA" id="ARBA00023075"/>
    </source>
</evidence>
<dbReference type="GO" id="GO:0042773">
    <property type="term" value="P:ATP synthesis coupled electron transport"/>
    <property type="evidence" value="ECO:0007669"/>
    <property type="project" value="InterPro"/>
</dbReference>
<name>A0A891GTJ3_9NEOB</name>
<dbReference type="NCBIfam" id="TIGR01974">
    <property type="entry name" value="NDH_I_L"/>
    <property type="match status" value="1"/>
</dbReference>
<protein>
    <recommendedName>
        <fullName evidence="3 16">NADH-ubiquinone oxidoreductase chain 5</fullName>
        <ecNumber evidence="2 16">7.1.1.2</ecNumber>
    </recommendedName>
</protein>
<dbReference type="PANTHER" id="PTHR42829:SF2">
    <property type="entry name" value="NADH-UBIQUINONE OXIDOREDUCTASE CHAIN 5"/>
    <property type="match status" value="1"/>
</dbReference>
<feature type="transmembrane region" description="Helical" evidence="16">
    <location>
        <begin position="119"/>
        <end position="142"/>
    </location>
</feature>
<evidence type="ECO:0000256" key="1">
    <source>
        <dbReference type="ARBA" id="ARBA00004448"/>
    </source>
</evidence>
<feature type="transmembrane region" description="Helical" evidence="16">
    <location>
        <begin position="368"/>
        <end position="388"/>
    </location>
</feature>
<dbReference type="PANTHER" id="PTHR42829">
    <property type="entry name" value="NADH-UBIQUINONE OXIDOREDUCTASE CHAIN 5"/>
    <property type="match status" value="1"/>
</dbReference>
<feature type="transmembrane region" description="Helical" evidence="16">
    <location>
        <begin position="400"/>
        <end position="424"/>
    </location>
</feature>
<evidence type="ECO:0000256" key="7">
    <source>
        <dbReference type="ARBA" id="ARBA00022792"/>
    </source>
</evidence>
<dbReference type="Pfam" id="PF00361">
    <property type="entry name" value="Proton_antipo_M"/>
    <property type="match status" value="1"/>
</dbReference>
<feature type="transmembrane region" description="Helical" evidence="16">
    <location>
        <begin position="179"/>
        <end position="201"/>
    </location>
</feature>
<dbReference type="InterPro" id="IPR001750">
    <property type="entry name" value="ND/Mrp_TM"/>
</dbReference>
<keyword evidence="4 16" id="KW-0813">Transport</keyword>
<evidence type="ECO:0000259" key="19">
    <source>
        <dbReference type="Pfam" id="PF06455"/>
    </source>
</evidence>
<dbReference type="EMBL" id="MK483118">
    <property type="protein sequence ID" value="QRK25826.1"/>
    <property type="molecule type" value="Genomic_DNA"/>
</dbReference>
<feature type="transmembrane region" description="Helical" evidence="16">
    <location>
        <begin position="207"/>
        <end position="230"/>
    </location>
</feature>
<dbReference type="GO" id="GO:0008137">
    <property type="term" value="F:NADH dehydrogenase (ubiquinone) activity"/>
    <property type="evidence" value="ECO:0007669"/>
    <property type="project" value="UniProtKB-EC"/>
</dbReference>
<feature type="transmembrane region" description="Helical" evidence="16">
    <location>
        <begin position="322"/>
        <end position="347"/>
    </location>
</feature>
<feature type="transmembrane region" description="Helical" evidence="16">
    <location>
        <begin position="582"/>
        <end position="599"/>
    </location>
</feature>
<evidence type="ECO:0000256" key="10">
    <source>
        <dbReference type="ARBA" id="ARBA00022989"/>
    </source>
</evidence>
<evidence type="ECO:0000256" key="6">
    <source>
        <dbReference type="ARBA" id="ARBA00022692"/>
    </source>
</evidence>
<keyword evidence="9" id="KW-0249">Electron transport</keyword>
<keyword evidence="10 16" id="KW-1133">Transmembrane helix</keyword>
<comment type="catalytic activity">
    <reaction evidence="15 16">
        <text>a ubiquinone + NADH + 5 H(+)(in) = a ubiquinol + NAD(+) + 4 H(+)(out)</text>
        <dbReference type="Rhea" id="RHEA:29091"/>
        <dbReference type="Rhea" id="RHEA-COMP:9565"/>
        <dbReference type="Rhea" id="RHEA-COMP:9566"/>
        <dbReference type="ChEBI" id="CHEBI:15378"/>
        <dbReference type="ChEBI" id="CHEBI:16389"/>
        <dbReference type="ChEBI" id="CHEBI:17976"/>
        <dbReference type="ChEBI" id="CHEBI:57540"/>
        <dbReference type="ChEBI" id="CHEBI:57945"/>
        <dbReference type="EC" id="7.1.1.2"/>
    </reaction>
</comment>
<proteinExistence type="inferred from homology"/>
<evidence type="ECO:0000256" key="11">
    <source>
        <dbReference type="ARBA" id="ARBA00023027"/>
    </source>
</evidence>
<feature type="domain" description="NADH-Ubiquinone oxidoreductase (complex I) chain 5 N-terminal" evidence="18">
    <location>
        <begin position="67"/>
        <end position="117"/>
    </location>
</feature>
<feature type="transmembrane region" description="Helical" evidence="16">
    <location>
        <begin position="454"/>
        <end position="470"/>
    </location>
</feature>
<evidence type="ECO:0000256" key="14">
    <source>
        <dbReference type="ARBA" id="ARBA00023136"/>
    </source>
</evidence>
<evidence type="ECO:0000256" key="4">
    <source>
        <dbReference type="ARBA" id="ARBA00022448"/>
    </source>
</evidence>
<dbReference type="Pfam" id="PF06455">
    <property type="entry name" value="NADH5_C"/>
    <property type="match status" value="1"/>
</dbReference>
<geneLocation type="mitochondrion" evidence="20"/>
<feature type="transmembrane region" description="Helical" evidence="16">
    <location>
        <begin position="269"/>
        <end position="291"/>
    </location>
</feature>
<evidence type="ECO:0000256" key="15">
    <source>
        <dbReference type="ARBA" id="ARBA00049551"/>
    </source>
</evidence>
<dbReference type="InterPro" id="IPR018393">
    <property type="entry name" value="NADHpl_OxRdtase_5_subgr"/>
</dbReference>
<dbReference type="PRINTS" id="PR01434">
    <property type="entry name" value="NADHDHGNASE5"/>
</dbReference>
<gene>
    <name evidence="20" type="primary">ND5</name>
</gene>
<accession>A0A891GTJ3</accession>
<evidence type="ECO:0000259" key="18">
    <source>
        <dbReference type="Pfam" id="PF00662"/>
    </source>
</evidence>
<evidence type="ECO:0000256" key="8">
    <source>
        <dbReference type="ARBA" id="ARBA00022967"/>
    </source>
</evidence>
<keyword evidence="14 16" id="KW-0472">Membrane</keyword>
<comment type="similarity">
    <text evidence="16">Belongs to the complex I subunit 5 family.</text>
</comment>
<reference evidence="20" key="2">
    <citation type="journal article" date="2020" name="Ecol. Evol.">
        <title>Characteristics of the mitochondrial genome of Rana omeimontis and related species in Ranidae: Gene rearrangements and phylogenetic relationships.</title>
        <authorList>
            <person name="Jiang L."/>
            <person name="Zhang M."/>
            <person name="Deng L."/>
            <person name="Xu Z."/>
            <person name="Shi H."/>
            <person name="Jia X."/>
            <person name="Lai Z."/>
            <person name="Ruan Q."/>
            <person name="Chen W."/>
        </authorList>
    </citation>
    <scope>NUCLEOTIDE SEQUENCE</scope>
</reference>
<dbReference type="EC" id="7.1.1.2" evidence="2 16"/>
<evidence type="ECO:0000256" key="5">
    <source>
        <dbReference type="ARBA" id="ARBA00022660"/>
    </source>
</evidence>
<dbReference type="Pfam" id="PF00662">
    <property type="entry name" value="Proton_antipo_N"/>
    <property type="match status" value="1"/>
</dbReference>
<dbReference type="GO" id="GO:0003954">
    <property type="term" value="F:NADH dehydrogenase activity"/>
    <property type="evidence" value="ECO:0007669"/>
    <property type="project" value="TreeGrafter"/>
</dbReference>
<feature type="transmembrane region" description="Helical" evidence="16">
    <location>
        <begin position="242"/>
        <end position="263"/>
    </location>
</feature>
<feature type="transmembrane region" description="Helical" evidence="16">
    <location>
        <begin position="6"/>
        <end position="25"/>
    </location>
</feature>
<dbReference type="InterPro" id="IPR010934">
    <property type="entry name" value="NADH_DH_su5_C"/>
</dbReference>
<feature type="transmembrane region" description="Helical" evidence="16">
    <location>
        <begin position="37"/>
        <end position="54"/>
    </location>
</feature>
<dbReference type="GO" id="GO:0005743">
    <property type="term" value="C:mitochondrial inner membrane"/>
    <property type="evidence" value="ECO:0007669"/>
    <property type="project" value="UniProtKB-SubCell"/>
</dbReference>
<evidence type="ECO:0000313" key="20">
    <source>
        <dbReference type="EMBL" id="QRK25826.1"/>
    </source>
</evidence>
<keyword evidence="11 16" id="KW-0520">NAD</keyword>
<dbReference type="InterPro" id="IPR003945">
    <property type="entry name" value="NU5C-like"/>
</dbReference>
<comment type="function">
    <text evidence="16">Core subunit of the mitochondrial membrane respiratory chain NADH dehydrogenase (Complex I) which catalyzes electron transfer from NADH through the respiratory chain, using ubiquinone as an electron acceptor. Essential for the catalytic activity and assembly of complex I.</text>
</comment>